<dbReference type="EMBL" id="JANPWB010000001">
    <property type="protein sequence ID" value="KAJ1212959.1"/>
    <property type="molecule type" value="Genomic_DNA"/>
</dbReference>
<sequence>MPQERESLEVDFTCDELLPALAQLQAGKAPGLNGFPAEFWWLVWPQTVPLLLENHCGGGGEGRATT</sequence>
<name>A0AAV7WFZ0_PLEWA</name>
<reference evidence="1" key="1">
    <citation type="journal article" date="2022" name="bioRxiv">
        <title>Sequencing and chromosome-scale assembly of the giantPleurodeles waltlgenome.</title>
        <authorList>
            <person name="Brown T."/>
            <person name="Elewa A."/>
            <person name="Iarovenko S."/>
            <person name="Subramanian E."/>
            <person name="Araus A.J."/>
            <person name="Petzold A."/>
            <person name="Susuki M."/>
            <person name="Suzuki K.-i.T."/>
            <person name="Hayashi T."/>
            <person name="Toyoda A."/>
            <person name="Oliveira C."/>
            <person name="Osipova E."/>
            <person name="Leigh N.D."/>
            <person name="Simon A."/>
            <person name="Yun M.H."/>
        </authorList>
    </citation>
    <scope>NUCLEOTIDE SEQUENCE</scope>
    <source>
        <strain evidence="1">20211129_DDA</strain>
        <tissue evidence="1">Liver</tissue>
    </source>
</reference>
<organism evidence="1 2">
    <name type="scientific">Pleurodeles waltl</name>
    <name type="common">Iberian ribbed newt</name>
    <dbReference type="NCBI Taxonomy" id="8319"/>
    <lineage>
        <taxon>Eukaryota</taxon>
        <taxon>Metazoa</taxon>
        <taxon>Chordata</taxon>
        <taxon>Craniata</taxon>
        <taxon>Vertebrata</taxon>
        <taxon>Euteleostomi</taxon>
        <taxon>Amphibia</taxon>
        <taxon>Batrachia</taxon>
        <taxon>Caudata</taxon>
        <taxon>Salamandroidea</taxon>
        <taxon>Salamandridae</taxon>
        <taxon>Pleurodelinae</taxon>
        <taxon>Pleurodeles</taxon>
    </lineage>
</organism>
<accession>A0AAV7WFZ0</accession>
<dbReference type="Proteomes" id="UP001066276">
    <property type="component" value="Chromosome 1_1"/>
</dbReference>
<proteinExistence type="predicted"/>
<evidence type="ECO:0000313" key="1">
    <source>
        <dbReference type="EMBL" id="KAJ1212959.1"/>
    </source>
</evidence>
<dbReference type="AlphaFoldDB" id="A0AAV7WFZ0"/>
<comment type="caution">
    <text evidence="1">The sequence shown here is derived from an EMBL/GenBank/DDBJ whole genome shotgun (WGS) entry which is preliminary data.</text>
</comment>
<keyword evidence="2" id="KW-1185">Reference proteome</keyword>
<gene>
    <name evidence="1" type="ORF">NDU88_000598</name>
</gene>
<evidence type="ECO:0000313" key="2">
    <source>
        <dbReference type="Proteomes" id="UP001066276"/>
    </source>
</evidence>
<protein>
    <submittedName>
        <fullName evidence="1">Uncharacterized protein</fullName>
    </submittedName>
</protein>